<name>A0A4V1RY00_FUSOX</name>
<dbReference type="Proteomes" id="UP000290540">
    <property type="component" value="Unassembled WGS sequence"/>
</dbReference>
<proteinExistence type="predicted"/>
<organism evidence="1 2">
    <name type="scientific">Fusarium oxysporum f. sp. narcissi</name>
    <dbReference type="NCBI Taxonomy" id="451672"/>
    <lineage>
        <taxon>Eukaryota</taxon>
        <taxon>Fungi</taxon>
        <taxon>Dikarya</taxon>
        <taxon>Ascomycota</taxon>
        <taxon>Pezizomycotina</taxon>
        <taxon>Sordariomycetes</taxon>
        <taxon>Hypocreomycetidae</taxon>
        <taxon>Hypocreales</taxon>
        <taxon>Nectriaceae</taxon>
        <taxon>Fusarium</taxon>
        <taxon>Fusarium oxysporum species complex</taxon>
    </lineage>
</organism>
<dbReference type="InterPro" id="IPR036052">
    <property type="entry name" value="TrpB-like_PALP_sf"/>
</dbReference>
<dbReference type="SUPFAM" id="SSF53686">
    <property type="entry name" value="Tryptophan synthase beta subunit-like PLP-dependent enzymes"/>
    <property type="match status" value="1"/>
</dbReference>
<evidence type="ECO:0008006" key="3">
    <source>
        <dbReference type="Google" id="ProtNLM"/>
    </source>
</evidence>
<protein>
    <recommendedName>
        <fullName evidence="3">1-aminocyclopropane-1-carboxylate deaminase</fullName>
    </recommendedName>
</protein>
<evidence type="ECO:0000313" key="2">
    <source>
        <dbReference type="Proteomes" id="UP000290540"/>
    </source>
</evidence>
<accession>A0A4V1RY00</accession>
<sequence length="115" mass="12397">MDCPTFIKMQQTFDQVLRIAKTTAAKFGLKEDDITEADIILDPNYNAKIYGIPDETTIAAMKFGARTEAFITDPVYVGKSLAGMIDLIKPGKISGGNGLYADLGGQQALNAYSSI</sequence>
<evidence type="ECO:0000313" key="1">
    <source>
        <dbReference type="EMBL" id="RYC79876.1"/>
    </source>
</evidence>
<comment type="caution">
    <text evidence="1">The sequence shown here is derived from an EMBL/GenBank/DDBJ whole genome shotgun (WGS) entry which is preliminary data.</text>
</comment>
<dbReference type="AlphaFoldDB" id="A0A4V1RY00"/>
<dbReference type="Gene3D" id="3.40.50.1100">
    <property type="match status" value="1"/>
</dbReference>
<reference evidence="1 2" key="1">
    <citation type="submission" date="2016-12" db="EMBL/GenBank/DDBJ databases">
        <title>Draft genome sequence of Fusarium oxysporum causing rot on Narcissus.</title>
        <authorList>
            <person name="Armitage A.D."/>
            <person name="Taylor A."/>
            <person name="Clarkson J.P."/>
            <person name="Harrison R.J."/>
            <person name="Jackson A.C."/>
        </authorList>
    </citation>
    <scope>NUCLEOTIDE SEQUENCE [LARGE SCALE GENOMIC DNA]</scope>
    <source>
        <strain evidence="1 2">N139</strain>
    </source>
</reference>
<gene>
    <name evidence="1" type="ORF">BFJ63_vAg17245</name>
</gene>
<dbReference type="EMBL" id="MQTW01000493">
    <property type="protein sequence ID" value="RYC79876.1"/>
    <property type="molecule type" value="Genomic_DNA"/>
</dbReference>